<feature type="transmembrane region" description="Helical" evidence="2">
    <location>
        <begin position="38"/>
        <end position="60"/>
    </location>
</feature>
<organism evidence="3 4">
    <name type="scientific">Methylobacterium gregans</name>
    <dbReference type="NCBI Taxonomy" id="374424"/>
    <lineage>
        <taxon>Bacteria</taxon>
        <taxon>Pseudomonadati</taxon>
        <taxon>Pseudomonadota</taxon>
        <taxon>Alphaproteobacteria</taxon>
        <taxon>Hyphomicrobiales</taxon>
        <taxon>Methylobacteriaceae</taxon>
        <taxon>Methylobacterium</taxon>
    </lineage>
</organism>
<reference evidence="3" key="1">
    <citation type="journal article" date="2016" name="Front. Microbiol.">
        <title>Genome Sequence of the Piezophilic, Mesophilic Sulfate-Reducing Bacterium Desulfovibrio indicus J2T.</title>
        <authorList>
            <person name="Cao J."/>
            <person name="Maignien L."/>
            <person name="Shao Z."/>
            <person name="Alain K."/>
            <person name="Jebbar M."/>
        </authorList>
    </citation>
    <scope>NUCLEOTIDE SEQUENCE</scope>
    <source>
        <strain evidence="3">NBRC 103626</strain>
    </source>
</reference>
<reference evidence="3" key="2">
    <citation type="submission" date="2021-08" db="EMBL/GenBank/DDBJ databases">
        <authorList>
            <person name="Tani A."/>
            <person name="Ola A."/>
            <person name="Ogura Y."/>
            <person name="Katsura K."/>
            <person name="Hayashi T."/>
        </authorList>
    </citation>
    <scope>NUCLEOTIDE SEQUENCE</scope>
    <source>
        <strain evidence="3">NBRC 103626</strain>
    </source>
</reference>
<accession>A0AA37HP64</accession>
<dbReference type="Proteomes" id="UP001055108">
    <property type="component" value="Unassembled WGS sequence"/>
</dbReference>
<keyword evidence="2" id="KW-0472">Membrane</keyword>
<dbReference type="EMBL" id="BPQM01000052">
    <property type="protein sequence ID" value="GJD79091.1"/>
    <property type="molecule type" value="Genomic_DNA"/>
</dbReference>
<evidence type="ECO:0000256" key="1">
    <source>
        <dbReference type="SAM" id="MobiDB-lite"/>
    </source>
</evidence>
<dbReference type="AlphaFoldDB" id="A0AA37HP64"/>
<keyword evidence="4" id="KW-1185">Reference proteome</keyword>
<evidence type="ECO:0000256" key="2">
    <source>
        <dbReference type="SAM" id="Phobius"/>
    </source>
</evidence>
<comment type="caution">
    <text evidence="3">The sequence shown here is derived from an EMBL/GenBank/DDBJ whole genome shotgun (WGS) entry which is preliminary data.</text>
</comment>
<protein>
    <submittedName>
        <fullName evidence="3">Uncharacterized protein</fullName>
    </submittedName>
</protein>
<evidence type="ECO:0000313" key="3">
    <source>
        <dbReference type="EMBL" id="GJD79091.1"/>
    </source>
</evidence>
<keyword evidence="2" id="KW-0812">Transmembrane</keyword>
<sequence length="129" mass="13844">MPVALKLGAAVCLLAASQFHLWSRLSSGSIFAPEFPRALVILFNGALGATVLLAYMQLALDTVAWTSRVMPGGGWVVSTAWRCAAALVALLVSPLRDQPEADDTADQRDQREREAEARLNQARSVATHA</sequence>
<feature type="region of interest" description="Disordered" evidence="1">
    <location>
        <begin position="98"/>
        <end position="129"/>
    </location>
</feature>
<feature type="compositionally biased region" description="Basic and acidic residues" evidence="1">
    <location>
        <begin position="105"/>
        <end position="117"/>
    </location>
</feature>
<proteinExistence type="predicted"/>
<gene>
    <name evidence="3" type="ORF">NBEOAGPD_2312</name>
</gene>
<evidence type="ECO:0000313" key="4">
    <source>
        <dbReference type="Proteomes" id="UP001055108"/>
    </source>
</evidence>
<name>A0AA37HP64_9HYPH</name>
<keyword evidence="2" id="KW-1133">Transmembrane helix</keyword>